<proteinExistence type="predicted"/>
<reference evidence="1" key="1">
    <citation type="submission" date="1991-04" db="EMBL/GenBank/DDBJ databases">
        <authorList>
            <person name="Krutilina A.I."/>
        </authorList>
    </citation>
    <scope>NUCLEOTIDE SEQUENCE</scope>
    <source>
        <strain evidence="1">DL1</strain>
    </source>
</reference>
<accession>Q04293</accession>
<sequence>MLCNSFIHDTSYTKIWSTSTTTSRLRFILTYKIAVGNVSSQITALRFVLIIFSLRIVLAGLSPIPTTAIRDVENNISTKFAPPSSAFWKHSPNGSQLYTLYAASKPAARHV</sequence>
<protein>
    <submittedName>
        <fullName evidence="1">H.polymorpha DL1 DNA for region containing 9 open reading frames</fullName>
    </submittedName>
</protein>
<dbReference type="EMBL" id="X58862">
    <property type="protein sequence ID" value="CAA41666.1"/>
    <property type="molecule type" value="Genomic_DNA"/>
</dbReference>
<dbReference type="AlphaFoldDB" id="Q04293"/>
<name>Q04293_PICAN</name>
<evidence type="ECO:0000313" key="1">
    <source>
        <dbReference type="EMBL" id="CAA41666.1"/>
    </source>
</evidence>
<reference evidence="1" key="2">
    <citation type="journal article" name="Nucleic Acids Res.">
        <title>Nucleotide sequence of Hansenula polymorpha DNA region complementing DAK-.</title>
        <authorList>
            <person name="Krutilina A.I."/>
            <person name="Seregina S.A."/>
            <person name="Tikhomirova L.P."/>
            <person name="Kryukov V.M."/>
        </authorList>
    </citation>
    <scope>NUCLEOTIDE SEQUENCE</scope>
    <source>
        <strain evidence="1">DL1</strain>
    </source>
</reference>
<dbReference type="PIR" id="S14855">
    <property type="entry name" value="S14855"/>
</dbReference>
<organism evidence="1">
    <name type="scientific">Pichia angusta</name>
    <name type="common">Yeast</name>
    <name type="synonym">Hansenula polymorpha</name>
    <dbReference type="NCBI Taxonomy" id="870730"/>
    <lineage>
        <taxon>Eukaryota</taxon>
        <taxon>Fungi</taxon>
        <taxon>Dikarya</taxon>
        <taxon>Ascomycota</taxon>
        <taxon>Saccharomycotina</taxon>
        <taxon>Pichiomycetes</taxon>
        <taxon>Pichiales</taxon>
        <taxon>Pichiaceae</taxon>
        <taxon>Ogataea</taxon>
    </lineage>
</organism>